<evidence type="ECO:0000313" key="5">
    <source>
        <dbReference type="EMBL" id="KMW70357.1"/>
    </source>
</evidence>
<keyword evidence="2" id="KW-0813">Transport</keyword>
<evidence type="ECO:0000256" key="1">
    <source>
        <dbReference type="ARBA" id="ARBA00004418"/>
    </source>
</evidence>
<accession>A0A0J9EWL3</accession>
<evidence type="ECO:0000256" key="2">
    <source>
        <dbReference type="ARBA" id="ARBA00022448"/>
    </source>
</evidence>
<dbReference type="GO" id="GO:0042597">
    <property type="term" value="C:periplasmic space"/>
    <property type="evidence" value="ECO:0007669"/>
    <property type="project" value="UniProtKB-SubCell"/>
</dbReference>
<dbReference type="Pfam" id="PF13343">
    <property type="entry name" value="SBP_bac_6"/>
    <property type="match status" value="1"/>
</dbReference>
<protein>
    <submittedName>
        <fullName evidence="5">Polyamine ABC transporter substrate-binding protein</fullName>
    </submittedName>
</protein>
<gene>
    <name evidence="5" type="ORF">WN50_35925</name>
</gene>
<dbReference type="GO" id="GO:0019808">
    <property type="term" value="F:polyamine binding"/>
    <property type="evidence" value="ECO:0007669"/>
    <property type="project" value="InterPro"/>
</dbReference>
<evidence type="ECO:0000256" key="4">
    <source>
        <dbReference type="ARBA" id="ARBA00022764"/>
    </source>
</evidence>
<evidence type="ECO:0000313" key="6">
    <source>
        <dbReference type="Proteomes" id="UP000033607"/>
    </source>
</evidence>
<dbReference type="RefSeq" id="WP_049559898.1">
    <property type="nucleotide sequence ID" value="NZ_LATL02000196.1"/>
</dbReference>
<dbReference type="PANTHER" id="PTHR30222">
    <property type="entry name" value="SPERMIDINE/PUTRESCINE-BINDING PERIPLASMIC PROTEIN"/>
    <property type="match status" value="1"/>
</dbReference>
<dbReference type="OrthoDB" id="503789at2"/>
<organism evidence="5 6">
    <name type="scientific">Limnoraphis robusta CS-951</name>
    <dbReference type="NCBI Taxonomy" id="1637645"/>
    <lineage>
        <taxon>Bacteria</taxon>
        <taxon>Bacillati</taxon>
        <taxon>Cyanobacteriota</taxon>
        <taxon>Cyanophyceae</taxon>
        <taxon>Oscillatoriophycideae</taxon>
        <taxon>Oscillatoriales</taxon>
        <taxon>Sirenicapillariaceae</taxon>
        <taxon>Limnoraphis</taxon>
    </lineage>
</organism>
<dbReference type="PANTHER" id="PTHR30222:SF17">
    <property type="entry name" value="SPERMIDINE_PUTRESCINE-BINDING PERIPLASMIC PROTEIN"/>
    <property type="match status" value="1"/>
</dbReference>
<dbReference type="GO" id="GO:0015846">
    <property type="term" value="P:polyamine transport"/>
    <property type="evidence" value="ECO:0007669"/>
    <property type="project" value="InterPro"/>
</dbReference>
<dbReference type="EMBL" id="LATL02000196">
    <property type="protein sequence ID" value="KMW70357.1"/>
    <property type="molecule type" value="Genomic_DNA"/>
</dbReference>
<comment type="subcellular location">
    <subcellularLocation>
        <location evidence="1">Periplasm</location>
    </subcellularLocation>
</comment>
<sequence length="367" mass="42135">MKRRNFLLGTSAITLGSIAVGCRQKTAFRIELLKGSVPVQMVSKFRQGLLDRPVIDFVPQPQLKDLYGLLQQNSATTDLVMLGDFWLSAAIQQKLLQPLDASVWQQWNQLPQQWQALVTRNREGQLDPQGQVWAAPYRWGMTVIAYRVDQFKSLGWTPKDWGDLWREDIRHRFSVLDHPRETIGLILKKLGSSYNITNLERVLSLEEELRQLHRNVKLYDSNNYLKPLITGDTWLAVGWSTDFPEKIRRQHNLAVVVPASGTSLWTDLWVRPASTKPVSEVPLTQQWIDFCWQPEIATQMSLLTGTTSPIVPQMNPNELPEALRNNPLLFPKAEILDQSEFLLPLPESTLEQYRSLWTKIRTETVGS</sequence>
<keyword evidence="4" id="KW-0574">Periplasm</keyword>
<dbReference type="PATRIC" id="fig|1637645.4.peg.3885"/>
<dbReference type="Gene3D" id="3.40.190.10">
    <property type="entry name" value="Periplasmic binding protein-like II"/>
    <property type="match status" value="2"/>
</dbReference>
<dbReference type="PROSITE" id="PS51257">
    <property type="entry name" value="PROKAR_LIPOPROTEIN"/>
    <property type="match status" value="1"/>
</dbReference>
<keyword evidence="3" id="KW-0732">Signal</keyword>
<dbReference type="SUPFAM" id="SSF53850">
    <property type="entry name" value="Periplasmic binding protein-like II"/>
    <property type="match status" value="1"/>
</dbReference>
<dbReference type="PRINTS" id="PR00909">
    <property type="entry name" value="SPERMDNBNDNG"/>
</dbReference>
<proteinExistence type="predicted"/>
<name>A0A0J9EWL3_9CYAN</name>
<comment type="caution">
    <text evidence="5">The sequence shown here is derived from an EMBL/GenBank/DDBJ whole genome shotgun (WGS) entry which is preliminary data.</text>
</comment>
<evidence type="ECO:0000256" key="3">
    <source>
        <dbReference type="ARBA" id="ARBA00022729"/>
    </source>
</evidence>
<reference evidence="5 6" key="1">
    <citation type="submission" date="2015-06" db="EMBL/GenBank/DDBJ databases">
        <title>Draft genome assembly of filamentous brackish cyanobacterium Limnoraphis robusta strain CS-951.</title>
        <authorList>
            <person name="Willis A."/>
            <person name="Parks M."/>
            <person name="Burford M.A."/>
        </authorList>
    </citation>
    <scope>NUCLEOTIDE SEQUENCE [LARGE SCALE GENOMIC DNA]</scope>
    <source>
        <strain evidence="5 6">CS-951</strain>
    </source>
</reference>
<dbReference type="InterPro" id="IPR001188">
    <property type="entry name" value="Sperm_putr-bd"/>
</dbReference>
<dbReference type="Proteomes" id="UP000033607">
    <property type="component" value="Unassembled WGS sequence"/>
</dbReference>
<dbReference type="AlphaFoldDB" id="A0A0J9EWL3"/>